<dbReference type="EMBL" id="MU806196">
    <property type="protein sequence ID" value="KAJ3838196.1"/>
    <property type="molecule type" value="Genomic_DNA"/>
</dbReference>
<proteinExistence type="predicted"/>
<name>A0AA38P8N7_9AGAR</name>
<sequence length="219" mass="24284">MHRSLAWTMLHNAVIGPVTTDHPYFQAFYKGLILPCKPIDLNLSNIASNFCGGISEFVLSLQETRITGDYDALRLGHTDKTSVSTRTALQDAFEDAVPAWAGMTFPEVFQQFLEGRGLPCPSLMEELRGRFSVPLDKASEKGFRMKMFCWATTGSPQIILDGAPIEVSLVDDNDATYFSLQGLLQASYDGVSEPRNAKDSVFHWLLLEILNGIGNYNVL</sequence>
<evidence type="ECO:0000313" key="2">
    <source>
        <dbReference type="Proteomes" id="UP001163846"/>
    </source>
</evidence>
<accession>A0AA38P8N7</accession>
<dbReference type="Proteomes" id="UP001163846">
    <property type="component" value="Unassembled WGS sequence"/>
</dbReference>
<keyword evidence="2" id="KW-1185">Reference proteome</keyword>
<gene>
    <name evidence="1" type="ORF">F5878DRAFT_537949</name>
</gene>
<organism evidence="1 2">
    <name type="scientific">Lentinula raphanica</name>
    <dbReference type="NCBI Taxonomy" id="153919"/>
    <lineage>
        <taxon>Eukaryota</taxon>
        <taxon>Fungi</taxon>
        <taxon>Dikarya</taxon>
        <taxon>Basidiomycota</taxon>
        <taxon>Agaricomycotina</taxon>
        <taxon>Agaricomycetes</taxon>
        <taxon>Agaricomycetidae</taxon>
        <taxon>Agaricales</taxon>
        <taxon>Marasmiineae</taxon>
        <taxon>Omphalotaceae</taxon>
        <taxon>Lentinula</taxon>
    </lineage>
</organism>
<reference evidence="1" key="1">
    <citation type="submission" date="2022-08" db="EMBL/GenBank/DDBJ databases">
        <authorList>
            <consortium name="DOE Joint Genome Institute"/>
            <person name="Min B."/>
            <person name="Riley R."/>
            <person name="Sierra-Patev S."/>
            <person name="Naranjo-Ortiz M."/>
            <person name="Looney B."/>
            <person name="Konkel Z."/>
            <person name="Slot J.C."/>
            <person name="Sakamoto Y."/>
            <person name="Steenwyk J.L."/>
            <person name="Rokas A."/>
            <person name="Carro J."/>
            <person name="Camarero S."/>
            <person name="Ferreira P."/>
            <person name="Molpeceres G."/>
            <person name="Ruiz-Duenas F.J."/>
            <person name="Serrano A."/>
            <person name="Henrissat B."/>
            <person name="Drula E."/>
            <person name="Hughes K.W."/>
            <person name="Mata J.L."/>
            <person name="Ishikawa N.K."/>
            <person name="Vargas-Isla R."/>
            <person name="Ushijima S."/>
            <person name="Smith C.A."/>
            <person name="Ahrendt S."/>
            <person name="Andreopoulos W."/>
            <person name="He G."/>
            <person name="Labutti K."/>
            <person name="Lipzen A."/>
            <person name="Ng V."/>
            <person name="Sandor L."/>
            <person name="Barry K."/>
            <person name="Martinez A.T."/>
            <person name="Xiao Y."/>
            <person name="Gibbons J.G."/>
            <person name="Terashima K."/>
            <person name="Hibbett D.S."/>
            <person name="Grigoriev I.V."/>
        </authorList>
    </citation>
    <scope>NUCLEOTIDE SEQUENCE</scope>
    <source>
        <strain evidence="1">TFB9207</strain>
    </source>
</reference>
<dbReference type="AlphaFoldDB" id="A0AA38P8N7"/>
<comment type="caution">
    <text evidence="1">The sequence shown here is derived from an EMBL/GenBank/DDBJ whole genome shotgun (WGS) entry which is preliminary data.</text>
</comment>
<evidence type="ECO:0000313" key="1">
    <source>
        <dbReference type="EMBL" id="KAJ3838196.1"/>
    </source>
</evidence>
<protein>
    <submittedName>
        <fullName evidence="1">Uncharacterized protein</fullName>
    </submittedName>
</protein>